<dbReference type="RefSeq" id="WP_407866383.1">
    <property type="nucleotide sequence ID" value="NZ_BAAFZP010000002.1"/>
</dbReference>
<proteinExistence type="predicted"/>
<sequence>MMWHIIGAYTGNVTDTKQLYSCTAPRQPDGGDGGFGLRQSGLSRFFRAALATTSALALAQAMMAMAPRPAAAQTTNWNGSQSNDWFNPGNWSAGVPTNSSSAYIDNSTNNPVIISTPGAVAGATMVPRTGAGVSLSIQGGGTLTSSSIARIGDLAGSAGAATVTGVASAWSSCLRCDGFHTQAYSVPPNRCYEALQSRSAARTKGVS</sequence>
<dbReference type="EMBL" id="BAAFZP010000002">
    <property type="protein sequence ID" value="GAB1583849.1"/>
    <property type="molecule type" value="Genomic_DNA"/>
</dbReference>
<organism evidence="1 2">
    <name type="scientific">Phyllobacterium phragmitis</name>
    <dbReference type="NCBI Taxonomy" id="2670329"/>
    <lineage>
        <taxon>Bacteria</taxon>
        <taxon>Pseudomonadati</taxon>
        <taxon>Pseudomonadota</taxon>
        <taxon>Alphaproteobacteria</taxon>
        <taxon>Hyphomicrobiales</taxon>
        <taxon>Phyllobacteriaceae</taxon>
        <taxon>Phyllobacterium</taxon>
    </lineage>
</organism>
<gene>
    <name evidence="1" type="ORF">PPNSA23_37920</name>
</gene>
<keyword evidence="2" id="KW-1185">Reference proteome</keyword>
<evidence type="ECO:0000313" key="2">
    <source>
        <dbReference type="Proteomes" id="UP001628091"/>
    </source>
</evidence>
<comment type="caution">
    <text evidence="1">The sequence shown here is derived from an EMBL/GenBank/DDBJ whole genome shotgun (WGS) entry which is preliminary data.</text>
</comment>
<protein>
    <submittedName>
        <fullName evidence="1">Uncharacterized protein</fullName>
    </submittedName>
</protein>
<reference evidence="1 2" key="1">
    <citation type="submission" date="2024-10" db="EMBL/GenBank/DDBJ databases">
        <title>Isolation, draft genome sequencing and identification of Phyllobacterium sp. NSA23, isolated from leaf soil.</title>
        <authorList>
            <person name="Akita H."/>
        </authorList>
    </citation>
    <scope>NUCLEOTIDE SEQUENCE [LARGE SCALE GENOMIC DNA]</scope>
    <source>
        <strain evidence="1 2">NSA23</strain>
    </source>
</reference>
<accession>A0ABQ0H4K7</accession>
<name>A0ABQ0H4K7_9HYPH</name>
<evidence type="ECO:0000313" key="1">
    <source>
        <dbReference type="EMBL" id="GAB1583849.1"/>
    </source>
</evidence>
<dbReference type="Proteomes" id="UP001628091">
    <property type="component" value="Unassembled WGS sequence"/>
</dbReference>